<accession>A0A383B8S7</accession>
<sequence>INEKKEKIISLKHNLTVLEKNKVILENKISLDQHELKKKELLEKTQLLLENFAQYLTDTRFQTLKKSFLNTLKSIATKKDLVSDLIIDQKNKILKFVDKNGNKLNVKDFSAGESEIVAFSLLWAVNISSNKYYPIVTDSPFNRLDSDHRLNFIKNILKKSKHQFIFLSTNEEIGNIDDYGINNYVSKTYLIEYDKKSKTSSFKESYFSK</sequence>
<organism evidence="2">
    <name type="scientific">marine metagenome</name>
    <dbReference type="NCBI Taxonomy" id="408172"/>
    <lineage>
        <taxon>unclassified sequences</taxon>
        <taxon>metagenomes</taxon>
        <taxon>ecological metagenomes</taxon>
    </lineage>
</organism>
<dbReference type="Gene3D" id="3.40.50.300">
    <property type="entry name" value="P-loop containing nucleotide triphosphate hydrolases"/>
    <property type="match status" value="1"/>
</dbReference>
<dbReference type="AlphaFoldDB" id="A0A383B8S7"/>
<proteinExistence type="predicted"/>
<dbReference type="SUPFAM" id="SSF52540">
    <property type="entry name" value="P-loop containing nucleoside triphosphate hydrolases"/>
    <property type="match status" value="1"/>
</dbReference>
<name>A0A383B8S7_9ZZZZ</name>
<feature type="non-terminal residue" evidence="2">
    <location>
        <position position="1"/>
    </location>
</feature>
<protein>
    <recommendedName>
        <fullName evidence="3">RecF/RecN/SMC N-terminal domain-containing protein</fullName>
    </recommendedName>
</protein>
<feature type="coiled-coil region" evidence="1">
    <location>
        <begin position="1"/>
        <end position="51"/>
    </location>
</feature>
<keyword evidence="1" id="KW-0175">Coiled coil</keyword>
<evidence type="ECO:0000256" key="1">
    <source>
        <dbReference type="SAM" id="Coils"/>
    </source>
</evidence>
<evidence type="ECO:0000313" key="2">
    <source>
        <dbReference type="EMBL" id="SVE16382.1"/>
    </source>
</evidence>
<dbReference type="InterPro" id="IPR027417">
    <property type="entry name" value="P-loop_NTPase"/>
</dbReference>
<dbReference type="EMBL" id="UINC01198432">
    <property type="protein sequence ID" value="SVE16382.1"/>
    <property type="molecule type" value="Genomic_DNA"/>
</dbReference>
<gene>
    <name evidence="2" type="ORF">METZ01_LOCUS469236</name>
</gene>
<evidence type="ECO:0008006" key="3">
    <source>
        <dbReference type="Google" id="ProtNLM"/>
    </source>
</evidence>
<reference evidence="2" key="1">
    <citation type="submission" date="2018-05" db="EMBL/GenBank/DDBJ databases">
        <authorList>
            <person name="Lanie J.A."/>
            <person name="Ng W.-L."/>
            <person name="Kazmierczak K.M."/>
            <person name="Andrzejewski T.M."/>
            <person name="Davidsen T.M."/>
            <person name="Wayne K.J."/>
            <person name="Tettelin H."/>
            <person name="Glass J.I."/>
            <person name="Rusch D."/>
            <person name="Podicherti R."/>
            <person name="Tsui H.-C.T."/>
            <person name="Winkler M.E."/>
        </authorList>
    </citation>
    <scope>NUCLEOTIDE SEQUENCE</scope>
</reference>